<dbReference type="AlphaFoldDB" id="A0A6H5I5Y0"/>
<sequence length="191" mass="21634">MFNNEINITIPGWEELRCECGAEVLLPPVRCGARAPACSAPCSRARACGHDVLHACHAGDCPPCVVLTTKRCHGGHEVRPDTNRLTNMDLLCYYSHPSILTRMEFHYRPNRPLSRSSCMIKTWCRICSEIRDSIYSEYDSLSNFCDKICTRRGSHVEISMPKFLMAWRLSIVISCNRFIAVNDLLLNIGQI</sequence>
<dbReference type="GO" id="GO:0000977">
    <property type="term" value="F:RNA polymerase II transcription regulatory region sequence-specific DNA binding"/>
    <property type="evidence" value="ECO:0007669"/>
    <property type="project" value="TreeGrafter"/>
</dbReference>
<dbReference type="PANTHER" id="PTHR12360:SF12">
    <property type="entry name" value="TRANSCRIPTIONAL REPRESSOR NF-X1"/>
    <property type="match status" value="1"/>
</dbReference>
<dbReference type="GO" id="GO:0000122">
    <property type="term" value="P:negative regulation of transcription by RNA polymerase II"/>
    <property type="evidence" value="ECO:0007669"/>
    <property type="project" value="TreeGrafter"/>
</dbReference>
<dbReference type="GO" id="GO:0000981">
    <property type="term" value="F:DNA-binding transcription factor activity, RNA polymerase II-specific"/>
    <property type="evidence" value="ECO:0007669"/>
    <property type="project" value="TreeGrafter"/>
</dbReference>
<protein>
    <submittedName>
        <fullName evidence="1">Uncharacterized protein</fullName>
    </submittedName>
</protein>
<accession>A0A6H5I5Y0</accession>
<evidence type="ECO:0000313" key="2">
    <source>
        <dbReference type="Proteomes" id="UP000479190"/>
    </source>
</evidence>
<dbReference type="EMBL" id="CADCXV010000450">
    <property type="protein sequence ID" value="CAB0030301.1"/>
    <property type="molecule type" value="Genomic_DNA"/>
</dbReference>
<dbReference type="InterPro" id="IPR034078">
    <property type="entry name" value="NFX1_fam"/>
</dbReference>
<name>A0A6H5I5Y0_9HYME</name>
<dbReference type="PANTHER" id="PTHR12360">
    <property type="entry name" value="NUCLEAR TRANSCRIPTION FACTOR, X-BOX BINDING 1 NFX1"/>
    <property type="match status" value="1"/>
</dbReference>
<dbReference type="Proteomes" id="UP000479190">
    <property type="component" value="Unassembled WGS sequence"/>
</dbReference>
<organism evidence="1 2">
    <name type="scientific">Trichogramma brassicae</name>
    <dbReference type="NCBI Taxonomy" id="86971"/>
    <lineage>
        <taxon>Eukaryota</taxon>
        <taxon>Metazoa</taxon>
        <taxon>Ecdysozoa</taxon>
        <taxon>Arthropoda</taxon>
        <taxon>Hexapoda</taxon>
        <taxon>Insecta</taxon>
        <taxon>Pterygota</taxon>
        <taxon>Neoptera</taxon>
        <taxon>Endopterygota</taxon>
        <taxon>Hymenoptera</taxon>
        <taxon>Apocrita</taxon>
        <taxon>Proctotrupomorpha</taxon>
        <taxon>Chalcidoidea</taxon>
        <taxon>Trichogrammatidae</taxon>
        <taxon>Trichogramma</taxon>
    </lineage>
</organism>
<reference evidence="1 2" key="1">
    <citation type="submission" date="2020-02" db="EMBL/GenBank/DDBJ databases">
        <authorList>
            <person name="Ferguson B K."/>
        </authorList>
    </citation>
    <scope>NUCLEOTIDE SEQUENCE [LARGE SCALE GENOMIC DNA]</scope>
</reference>
<gene>
    <name evidence="1" type="ORF">TBRA_LOCUS2308</name>
</gene>
<evidence type="ECO:0000313" key="1">
    <source>
        <dbReference type="EMBL" id="CAB0030301.1"/>
    </source>
</evidence>
<keyword evidence="2" id="KW-1185">Reference proteome</keyword>
<dbReference type="CDD" id="cd06008">
    <property type="entry name" value="NF-X1-zinc-finger"/>
    <property type="match status" value="1"/>
</dbReference>
<dbReference type="GO" id="GO:0005634">
    <property type="term" value="C:nucleus"/>
    <property type="evidence" value="ECO:0007669"/>
    <property type="project" value="TreeGrafter"/>
</dbReference>
<proteinExistence type="predicted"/>
<dbReference type="OrthoDB" id="6512771at2759"/>